<reference evidence="2 3" key="1">
    <citation type="submission" date="2020-08" db="EMBL/GenBank/DDBJ databases">
        <authorList>
            <person name="Seo M.-J."/>
        </authorList>
    </citation>
    <scope>NUCLEOTIDE SEQUENCE [LARGE SCALE GENOMIC DNA]</scope>
    <source>
        <strain evidence="2 3">KIGAM211</strain>
    </source>
</reference>
<evidence type="ECO:0000313" key="2">
    <source>
        <dbReference type="EMBL" id="MBB6626279.1"/>
    </source>
</evidence>
<dbReference type="Proteomes" id="UP000523955">
    <property type="component" value="Unassembled WGS sequence"/>
</dbReference>
<dbReference type="RefSeq" id="WP_185251573.1">
    <property type="nucleotide sequence ID" value="NZ_JACKXE010000001.1"/>
</dbReference>
<organism evidence="2 3">
    <name type="scientific">Nocardioides luti</name>
    <dbReference type="NCBI Taxonomy" id="2761101"/>
    <lineage>
        <taxon>Bacteria</taxon>
        <taxon>Bacillati</taxon>
        <taxon>Actinomycetota</taxon>
        <taxon>Actinomycetes</taxon>
        <taxon>Propionibacteriales</taxon>
        <taxon>Nocardioidaceae</taxon>
        <taxon>Nocardioides</taxon>
    </lineage>
</organism>
<keyword evidence="3" id="KW-1185">Reference proteome</keyword>
<evidence type="ECO:0000256" key="1">
    <source>
        <dbReference type="SAM" id="Phobius"/>
    </source>
</evidence>
<keyword evidence="1" id="KW-0812">Transmembrane</keyword>
<dbReference type="EMBL" id="JACKXE010000001">
    <property type="protein sequence ID" value="MBB6626279.1"/>
    <property type="molecule type" value="Genomic_DNA"/>
</dbReference>
<gene>
    <name evidence="2" type="ORF">H5V45_02985</name>
</gene>
<keyword evidence="1" id="KW-0472">Membrane</keyword>
<comment type="caution">
    <text evidence="2">The sequence shown here is derived from an EMBL/GenBank/DDBJ whole genome shotgun (WGS) entry which is preliminary data.</text>
</comment>
<keyword evidence="1" id="KW-1133">Transmembrane helix</keyword>
<feature type="transmembrane region" description="Helical" evidence="1">
    <location>
        <begin position="266"/>
        <end position="285"/>
    </location>
</feature>
<protein>
    <submittedName>
        <fullName evidence="2">DUF3068 domain-containing protein</fullName>
    </submittedName>
</protein>
<proteinExistence type="predicted"/>
<dbReference type="Pfam" id="PF11271">
    <property type="entry name" value="PorA"/>
    <property type="match status" value="1"/>
</dbReference>
<name>A0A7X0V944_9ACTN</name>
<dbReference type="AlphaFoldDB" id="A0A7X0V944"/>
<evidence type="ECO:0000313" key="3">
    <source>
        <dbReference type="Proteomes" id="UP000523955"/>
    </source>
</evidence>
<dbReference type="InterPro" id="IPR021424">
    <property type="entry name" value="PorA"/>
</dbReference>
<sequence>MSLAFVGGFLVVLAVLCQFYAPGALKKTPIDVNNTTYLSGTAQLSDGSGGMNTSPVVAISITHADSAKSDDDVVVMSNSSCLVKAEEGDQTADCVSSDDPKDLLINAGTDNFAEDRVTGLAVNDPKYLPADAAPHEGLINKWPFDAQKKTYPYWSGDVGAAVDAVYDRTEDVEGIECYVYKVTISDQPIEIADGVDGLLNSTSEIFVEPTTGAIQNQVEHIEQSTADGDPVAVIDIKFTDDQLKKSADEVGPQADQLTLLTTTVPVVGYAVGIPLLLIGLGLLFLGRNQAGPPAPPVTTTKKPAPAGAK</sequence>
<accession>A0A7X0V944</accession>